<evidence type="ECO:0000313" key="3">
    <source>
        <dbReference type="Proteomes" id="UP000202888"/>
    </source>
</evidence>
<dbReference type="PROSITE" id="PS51192">
    <property type="entry name" value="HELICASE_ATP_BIND_1"/>
    <property type="match status" value="1"/>
</dbReference>
<dbReference type="Proteomes" id="UP000202888">
    <property type="component" value="Segment"/>
</dbReference>
<keyword evidence="2" id="KW-0547">Nucleotide-binding</keyword>
<dbReference type="GO" id="GO:0005524">
    <property type="term" value="F:ATP binding"/>
    <property type="evidence" value="ECO:0007669"/>
    <property type="project" value="InterPro"/>
</dbReference>
<dbReference type="Pfam" id="PF21241">
    <property type="entry name" value="UvsW_N"/>
    <property type="match status" value="1"/>
</dbReference>
<protein>
    <submittedName>
        <fullName evidence="2">ATP-dependent DNA helicase</fullName>
    </submittedName>
</protein>
<dbReference type="Pfam" id="PF04851">
    <property type="entry name" value="ResIII"/>
    <property type="match status" value="1"/>
</dbReference>
<name>A0A0D4DB60_9CAUD</name>
<keyword evidence="2" id="KW-0378">Hydrolase</keyword>
<dbReference type="EMBL" id="KP671755">
    <property type="protein sequence ID" value="AJT61110.1"/>
    <property type="molecule type" value="Genomic_DNA"/>
</dbReference>
<keyword evidence="2" id="KW-0067">ATP-binding</keyword>
<dbReference type="SMART" id="SM00490">
    <property type="entry name" value="HELICc"/>
    <property type="match status" value="1"/>
</dbReference>
<dbReference type="InterPro" id="IPR049409">
    <property type="entry name" value="UvsW_N"/>
</dbReference>
<dbReference type="GeneID" id="26628595"/>
<dbReference type="Pfam" id="PF00271">
    <property type="entry name" value="Helicase_C"/>
    <property type="match status" value="1"/>
</dbReference>
<keyword evidence="3" id="KW-1185">Reference proteome</keyword>
<dbReference type="RefSeq" id="YP_009201372.1">
    <property type="nucleotide sequence ID" value="NC_028829.1"/>
</dbReference>
<dbReference type="InterPro" id="IPR006935">
    <property type="entry name" value="Helicase/UvrB_N"/>
</dbReference>
<dbReference type="PANTHER" id="PTHR47396:SF1">
    <property type="entry name" value="ATP-DEPENDENT HELICASE IRC3-RELATED"/>
    <property type="match status" value="1"/>
</dbReference>
<organism evidence="2 3">
    <name type="scientific">Vibrio phage ValKK3</name>
    <dbReference type="NCBI Taxonomy" id="1610855"/>
    <lineage>
        <taxon>Viruses</taxon>
        <taxon>Duplodnaviria</taxon>
        <taxon>Heunggongvirae</taxon>
        <taxon>Uroviricota</taxon>
        <taxon>Caudoviricetes</taxon>
        <taxon>Pantevenvirales</taxon>
        <taxon>Straboviridae</taxon>
        <taxon>Schizotequatrovirus</taxon>
        <taxon>Schizotequatrovirus valkk3</taxon>
    </lineage>
</organism>
<dbReference type="InterPro" id="IPR049430">
    <property type="entry name" value="UvsW_N_sf"/>
</dbReference>
<dbReference type="PANTHER" id="PTHR47396">
    <property type="entry name" value="TYPE I RESTRICTION ENZYME ECOKI R PROTEIN"/>
    <property type="match status" value="1"/>
</dbReference>
<evidence type="ECO:0000259" key="1">
    <source>
        <dbReference type="PROSITE" id="PS51192"/>
    </source>
</evidence>
<dbReference type="SUPFAM" id="SSF52540">
    <property type="entry name" value="P-loop containing nucleoside triphosphate hydrolases"/>
    <property type="match status" value="2"/>
</dbReference>
<proteinExistence type="predicted"/>
<dbReference type="GO" id="GO:0003677">
    <property type="term" value="F:DNA binding"/>
    <property type="evidence" value="ECO:0007669"/>
    <property type="project" value="InterPro"/>
</dbReference>
<dbReference type="InterPro" id="IPR027417">
    <property type="entry name" value="P-loop_NTPase"/>
</dbReference>
<dbReference type="InterPro" id="IPR014001">
    <property type="entry name" value="Helicase_ATP-bd"/>
</dbReference>
<reference evidence="2 3" key="1">
    <citation type="journal article" date="2016" name="Genom Data">
        <title>Complete genome sequence of a giant Vibrio phage ValKK3 infecting Vibrio alginolyticus.</title>
        <authorList>
            <person name="Lal T.M."/>
            <person name="Sano M."/>
            <person name="Hatai K."/>
            <person name="Ransangan J."/>
        </authorList>
    </citation>
    <scope>NUCLEOTIDE SEQUENCE [LARGE SCALE GENOMIC DNA]</scope>
</reference>
<dbReference type="GO" id="GO:0004386">
    <property type="term" value="F:helicase activity"/>
    <property type="evidence" value="ECO:0007669"/>
    <property type="project" value="UniProtKB-KW"/>
</dbReference>
<evidence type="ECO:0000313" key="2">
    <source>
        <dbReference type="EMBL" id="AJT61110.1"/>
    </source>
</evidence>
<dbReference type="Gene3D" id="3.40.50.300">
    <property type="entry name" value="P-loop containing nucleotide triphosphate hydrolases"/>
    <property type="match status" value="2"/>
</dbReference>
<sequence>MTCDIKIEYHDESYARVVAEPSITHEMIDYFSFLTDGYKFNPKFKMGIWDGKIRLMTYQGLLPYGLVGQAKAFASNMMYTIETDPMLDPIEKISREDFEAWVESIDIYSGSNKISPYWYQMDSVFHGINNQHSLLNLPTSAGKSLIQSLITKWFLAQEEHELQKVLVIVPTTALVQQMRDDFLDYRLFEHNDIYQIRGGVDRDAIGDCRIVVSTWQSAVKQPKEWFDQFGMLLVDECHLATGKSLDGIIKKMTNCEYKIGLTGSLRDGKANILQYVGSFGDIFRPVSTAQLMEEGQVTDLKINCLMLEYPQPLRDEMKGSSYQEEMKFILENKQRNRYLIKLAHHLSAKKGENTLLLFKNIKHGKLLYEALKSVYDPEKVFYVSGETKTDDRTHVKKIAEDIDGAIIVASYGVFSTGISIKKLHNVIFAHPTKSKIINLQSIGRILRKHGSKVTAKLFDIIDNLAIKPKRKNAKKPYTHVNYTMKHGMQRIELYNQEEFKYAVKKVDLAA</sequence>
<dbReference type="InterPro" id="IPR001650">
    <property type="entry name" value="Helicase_C-like"/>
</dbReference>
<feature type="domain" description="Helicase ATP-binding" evidence="1">
    <location>
        <begin position="124"/>
        <end position="283"/>
    </location>
</feature>
<dbReference type="SMART" id="SM00487">
    <property type="entry name" value="DEXDc"/>
    <property type="match status" value="1"/>
</dbReference>
<dbReference type="InterPro" id="IPR050742">
    <property type="entry name" value="Helicase_Restrict-Modif_Enz"/>
</dbReference>
<dbReference type="KEGG" id="vg:26628595"/>
<keyword evidence="2" id="KW-0347">Helicase</keyword>
<dbReference type="GO" id="GO:0016787">
    <property type="term" value="F:hydrolase activity"/>
    <property type="evidence" value="ECO:0007669"/>
    <property type="project" value="InterPro"/>
</dbReference>
<dbReference type="OrthoDB" id="2008at10239"/>
<accession>A0A0D4DB60</accession>
<dbReference type="Gene3D" id="3.30.780.20">
    <property type="match status" value="1"/>
</dbReference>